<feature type="binding site" evidence="5">
    <location>
        <position position="273"/>
    </location>
    <ligand>
        <name>Zn(2+)</name>
        <dbReference type="ChEBI" id="CHEBI:29105"/>
    </ligand>
</feature>
<dbReference type="PANTHER" id="PTHR20855">
    <property type="entry name" value="ADIPOR/PROGESTIN RECEPTOR-RELATED"/>
    <property type="match status" value="1"/>
</dbReference>
<keyword evidence="8" id="KW-1185">Reference proteome</keyword>
<dbReference type="EMBL" id="LT963352">
    <property type="protein sequence ID" value="SOR79447.1"/>
    <property type="molecule type" value="Genomic_DNA"/>
</dbReference>
<sequence>MSNVRIATVSRAPLQTRWVHLTDRLRNHRSATVRGWPLFIGQSTGPLGHLRFRSYHSAMTAFAPDAPTDTPADGRGPTALSLPHPVKPKLRGWLHLGMFPAVLVAGLVLTALADSTRGRVACGIFALTACLLFGVSALYHRGDWSPRMDGVLRRLDHANIFLIIAGTYTPLTMLLLPGAKGQWLLWGIWAAAAAGIIFRVFWVGAPRWLYTPCYIAMGWAAVFYLPDFMRTGGIAVLVLVIVGGVLYSAGGVIYGIKRPNPSPRWFGFHEVFHSFTLAAFIAHYVGISLVAYQHG</sequence>
<protein>
    <submittedName>
        <fullName evidence="7">Hemolysin</fullName>
    </submittedName>
</protein>
<feature type="transmembrane region" description="Helical" evidence="6">
    <location>
        <begin position="233"/>
        <end position="256"/>
    </location>
</feature>
<evidence type="ECO:0000256" key="5">
    <source>
        <dbReference type="PIRSR" id="PIRSR604254-1"/>
    </source>
</evidence>
<dbReference type="Pfam" id="PF03006">
    <property type="entry name" value="HlyIII"/>
    <property type="match status" value="1"/>
</dbReference>
<feature type="binding site" evidence="5">
    <location>
        <position position="269"/>
    </location>
    <ligand>
        <name>Zn(2+)</name>
        <dbReference type="ChEBI" id="CHEBI:29105"/>
    </ligand>
</feature>
<accession>A0A2N9B7Z0</accession>
<reference evidence="8" key="1">
    <citation type="submission" date="2017-11" db="EMBL/GenBank/DDBJ databases">
        <authorList>
            <person name="Wibberg D."/>
        </authorList>
    </citation>
    <scope>NUCLEOTIDE SEQUENCE [LARGE SCALE GENOMIC DNA]</scope>
</reference>
<feature type="transmembrane region" description="Helical" evidence="6">
    <location>
        <begin position="159"/>
        <end position="176"/>
    </location>
</feature>
<name>A0A2N9B7Z0_STRCX</name>
<keyword evidence="5" id="KW-0479">Metal-binding</keyword>
<evidence type="ECO:0000256" key="4">
    <source>
        <dbReference type="ARBA" id="ARBA00023136"/>
    </source>
</evidence>
<feature type="transmembrane region" description="Helical" evidence="6">
    <location>
        <begin position="92"/>
        <end position="113"/>
    </location>
</feature>
<keyword evidence="5" id="KW-0862">Zinc</keyword>
<dbReference type="GO" id="GO:0016020">
    <property type="term" value="C:membrane"/>
    <property type="evidence" value="ECO:0007669"/>
    <property type="project" value="UniProtKB-SubCell"/>
</dbReference>
<dbReference type="PANTHER" id="PTHR20855:SF3">
    <property type="entry name" value="LD03007P"/>
    <property type="match status" value="1"/>
</dbReference>
<comment type="subcellular location">
    <subcellularLocation>
        <location evidence="1">Membrane</location>
        <topology evidence="1">Multi-pass membrane protein</topology>
    </subcellularLocation>
</comment>
<evidence type="ECO:0000256" key="6">
    <source>
        <dbReference type="SAM" id="Phobius"/>
    </source>
</evidence>
<dbReference type="GO" id="GO:0046872">
    <property type="term" value="F:metal ion binding"/>
    <property type="evidence" value="ECO:0007669"/>
    <property type="project" value="UniProtKB-KW"/>
</dbReference>
<organism evidence="7 8">
    <name type="scientific">Streptomyces chartreusis NRRL 3882</name>
    <dbReference type="NCBI Taxonomy" id="1079985"/>
    <lineage>
        <taxon>Bacteria</taxon>
        <taxon>Bacillati</taxon>
        <taxon>Actinomycetota</taxon>
        <taxon>Actinomycetes</taxon>
        <taxon>Kitasatosporales</taxon>
        <taxon>Streptomycetaceae</taxon>
        <taxon>Streptomyces</taxon>
    </lineage>
</organism>
<feature type="binding site" evidence="5">
    <location>
        <position position="140"/>
    </location>
    <ligand>
        <name>Zn(2+)</name>
        <dbReference type="ChEBI" id="CHEBI:29105"/>
    </ligand>
</feature>
<keyword evidence="2 6" id="KW-0812">Transmembrane</keyword>
<evidence type="ECO:0000313" key="7">
    <source>
        <dbReference type="EMBL" id="SOR79447.1"/>
    </source>
</evidence>
<keyword evidence="3 6" id="KW-1133">Transmembrane helix</keyword>
<dbReference type="InterPro" id="IPR004254">
    <property type="entry name" value="AdipoR/HlyIII-related"/>
</dbReference>
<gene>
    <name evidence="7" type="ORF">SCNRRL3882_2909</name>
</gene>
<feature type="transmembrane region" description="Helical" evidence="6">
    <location>
        <begin position="120"/>
        <end position="139"/>
    </location>
</feature>
<evidence type="ECO:0000256" key="2">
    <source>
        <dbReference type="ARBA" id="ARBA00022692"/>
    </source>
</evidence>
<feature type="transmembrane region" description="Helical" evidence="6">
    <location>
        <begin position="183"/>
        <end position="202"/>
    </location>
</feature>
<feature type="transmembrane region" description="Helical" evidence="6">
    <location>
        <begin position="208"/>
        <end position="226"/>
    </location>
</feature>
<feature type="transmembrane region" description="Helical" evidence="6">
    <location>
        <begin position="271"/>
        <end position="292"/>
    </location>
</feature>
<dbReference type="Proteomes" id="UP000235464">
    <property type="component" value="Chromosome I"/>
</dbReference>
<proteinExistence type="predicted"/>
<evidence type="ECO:0000313" key="8">
    <source>
        <dbReference type="Proteomes" id="UP000235464"/>
    </source>
</evidence>
<dbReference type="AlphaFoldDB" id="A0A2N9B7Z0"/>
<evidence type="ECO:0000256" key="1">
    <source>
        <dbReference type="ARBA" id="ARBA00004141"/>
    </source>
</evidence>
<evidence type="ECO:0000256" key="3">
    <source>
        <dbReference type="ARBA" id="ARBA00022989"/>
    </source>
</evidence>
<keyword evidence="4 6" id="KW-0472">Membrane</keyword>